<comment type="similarity">
    <text evidence="1">Belongs to the CutA family.</text>
</comment>
<dbReference type="InterPro" id="IPR053426">
    <property type="entry name" value="CutA_tolerance"/>
</dbReference>
<dbReference type="GO" id="GO:0005507">
    <property type="term" value="F:copper ion binding"/>
    <property type="evidence" value="ECO:0007669"/>
    <property type="project" value="TreeGrafter"/>
</dbReference>
<proteinExistence type="inferred from homology"/>
<name>A0A5J4L4X0_9ZZZZ</name>
<comment type="caution">
    <text evidence="2">The sequence shown here is derived from an EMBL/GenBank/DDBJ whole genome shotgun (WGS) entry which is preliminary data.</text>
</comment>
<dbReference type="InterPro" id="IPR011322">
    <property type="entry name" value="N-reg_PII-like_a/b"/>
</dbReference>
<dbReference type="GO" id="GO:0010038">
    <property type="term" value="P:response to metal ion"/>
    <property type="evidence" value="ECO:0007669"/>
    <property type="project" value="InterPro"/>
</dbReference>
<dbReference type="EMBL" id="BLAB01000001">
    <property type="protein sequence ID" value="GER93279.1"/>
    <property type="molecule type" value="Genomic_DNA"/>
</dbReference>
<accession>A0A5J4L4X0</accession>
<evidence type="ECO:0000313" key="2">
    <source>
        <dbReference type="EMBL" id="GER93279.1"/>
    </source>
</evidence>
<organism evidence="2">
    <name type="scientific">hot springs metagenome</name>
    <dbReference type="NCBI Taxonomy" id="433727"/>
    <lineage>
        <taxon>unclassified sequences</taxon>
        <taxon>metagenomes</taxon>
        <taxon>ecological metagenomes</taxon>
    </lineage>
</organism>
<dbReference type="Gene3D" id="3.30.70.120">
    <property type="match status" value="1"/>
</dbReference>
<gene>
    <name evidence="2" type="ORF">A45J_1015</name>
</gene>
<dbReference type="PANTHER" id="PTHR23419:SF8">
    <property type="entry name" value="FI09726P"/>
    <property type="match status" value="1"/>
</dbReference>
<dbReference type="AlphaFoldDB" id="A0A5J4L4X0"/>
<dbReference type="Pfam" id="PF03091">
    <property type="entry name" value="CutA1"/>
    <property type="match status" value="1"/>
</dbReference>
<dbReference type="InterPro" id="IPR004323">
    <property type="entry name" value="Ion_tolerance_CutA"/>
</dbReference>
<dbReference type="NCBIfam" id="NF041095">
    <property type="entry name" value="dival_cat_tol_CutA"/>
    <property type="match status" value="1"/>
</dbReference>
<sequence length="104" mass="11745">MEAIVVYITTPNEDDAAKIAKALVEQRLAACVNIIGGIRSIYSWQGKIEDDAEVLMIVKTQRCLFKPLKKLVKELHSYTVPELIALPIIEGSEDYLNWLKEVTQ</sequence>
<evidence type="ECO:0000256" key="1">
    <source>
        <dbReference type="ARBA" id="ARBA00010169"/>
    </source>
</evidence>
<dbReference type="PANTHER" id="PTHR23419">
    <property type="entry name" value="DIVALENT CATION TOLERANCE CUTA-RELATED"/>
    <property type="match status" value="1"/>
</dbReference>
<dbReference type="SUPFAM" id="SSF54913">
    <property type="entry name" value="GlnB-like"/>
    <property type="match status" value="1"/>
</dbReference>
<protein>
    <submittedName>
        <fullName evidence="2">Cytochrome C biogenesis protein CcdA</fullName>
    </submittedName>
</protein>
<reference evidence="2" key="1">
    <citation type="submission" date="2019-10" db="EMBL/GenBank/DDBJ databases">
        <title>Metagenomic sequencing of thiosulfate-disproportionating enrichment culture.</title>
        <authorList>
            <person name="Umezawa K."/>
            <person name="Kojima H."/>
            <person name="Fukui M."/>
        </authorList>
    </citation>
    <scope>NUCLEOTIDE SEQUENCE</scope>
    <source>
        <strain evidence="2">45J</strain>
    </source>
</reference>
<dbReference type="InterPro" id="IPR015867">
    <property type="entry name" value="N-reg_PII/ATP_PRibTrfase_C"/>
</dbReference>